<gene>
    <name evidence="1" type="ORF">N5D93_29215</name>
</gene>
<dbReference type="Proteomes" id="UP001161094">
    <property type="component" value="Unassembled WGS sequence"/>
</dbReference>
<comment type="caution">
    <text evidence="1">The sequence shown here is derived from an EMBL/GenBank/DDBJ whole genome shotgun (WGS) entry which is preliminary data.</text>
</comment>
<evidence type="ECO:0000313" key="2">
    <source>
        <dbReference type="Proteomes" id="UP001161094"/>
    </source>
</evidence>
<protein>
    <submittedName>
        <fullName evidence="1">Uncharacterized protein</fullName>
    </submittedName>
</protein>
<reference evidence="1" key="1">
    <citation type="submission" date="2022-09" db="EMBL/GenBank/DDBJ databases">
        <title>Intensive care unit water sources are persistently colonized with multi-drug resistant bacteria and are the site of extensive horizontal gene transfer of antibiotic resistance genes.</title>
        <authorList>
            <person name="Diorio-Toth L."/>
        </authorList>
    </citation>
    <scope>NUCLEOTIDE SEQUENCE</scope>
    <source>
        <strain evidence="1">GD03843</strain>
    </source>
</reference>
<accession>A0AA42S6Q4</accession>
<sequence>MTMTSIPDSYVDSMPSDPDLLVELGRVAWAAARLHAGVRDSINRHGGSSSMAPFGLTLGQAIAHLEQLATQNGRADQTDWVRDFGRPASRRRNAVIHAVTYTAPDRKQAIQTVDRTAPGRFLSPDLRAVTLSLIEANMKLPA</sequence>
<organism evidence="1 2">
    <name type="scientific">Achromobacter spanius</name>
    <dbReference type="NCBI Taxonomy" id="217203"/>
    <lineage>
        <taxon>Bacteria</taxon>
        <taxon>Pseudomonadati</taxon>
        <taxon>Pseudomonadota</taxon>
        <taxon>Betaproteobacteria</taxon>
        <taxon>Burkholderiales</taxon>
        <taxon>Alcaligenaceae</taxon>
        <taxon>Achromobacter</taxon>
    </lineage>
</organism>
<proteinExistence type="predicted"/>
<dbReference type="RefSeq" id="WP_279997423.1">
    <property type="nucleotide sequence ID" value="NZ_JAOCDZ010000031.1"/>
</dbReference>
<evidence type="ECO:0000313" key="1">
    <source>
        <dbReference type="EMBL" id="MDH0739912.1"/>
    </source>
</evidence>
<name>A0AA42S6Q4_9BURK</name>
<dbReference type="AlphaFoldDB" id="A0AA42S6Q4"/>
<dbReference type="EMBL" id="JAOCDZ010000031">
    <property type="protein sequence ID" value="MDH0739912.1"/>
    <property type="molecule type" value="Genomic_DNA"/>
</dbReference>